<protein>
    <submittedName>
        <fullName evidence="2">Uncharacterized protein</fullName>
    </submittedName>
</protein>
<comment type="caution">
    <text evidence="2">The sequence shown here is derived from an EMBL/GenBank/DDBJ whole genome shotgun (WGS) entry which is preliminary data.</text>
</comment>
<keyword evidence="1" id="KW-0472">Membrane</keyword>
<evidence type="ECO:0000256" key="1">
    <source>
        <dbReference type="SAM" id="Phobius"/>
    </source>
</evidence>
<name>A0A811TEW2_9EURY</name>
<evidence type="ECO:0000313" key="3">
    <source>
        <dbReference type="Proteomes" id="UP000634805"/>
    </source>
</evidence>
<feature type="transmembrane region" description="Helical" evidence="1">
    <location>
        <begin position="27"/>
        <end position="48"/>
    </location>
</feature>
<organism evidence="2 3">
    <name type="scientific">Candidatus Argoarchaeum ethanivorans</name>
    <dbReference type="NCBI Taxonomy" id="2608793"/>
    <lineage>
        <taxon>Archaea</taxon>
        <taxon>Methanobacteriati</taxon>
        <taxon>Methanobacteriota</taxon>
        <taxon>Stenosarchaea group</taxon>
        <taxon>Methanomicrobia</taxon>
        <taxon>Methanosarcinales</taxon>
        <taxon>Methanosarcinales incertae sedis</taxon>
        <taxon>GOM Arc I cluster</taxon>
        <taxon>Candidatus Argoarchaeum</taxon>
    </lineage>
</organism>
<dbReference type="EMBL" id="CAJHIS010000044">
    <property type="protein sequence ID" value="CAD6495002.1"/>
    <property type="molecule type" value="Genomic_DNA"/>
</dbReference>
<dbReference type="AlphaFoldDB" id="A0A811TEW2"/>
<dbReference type="Proteomes" id="UP000634805">
    <property type="component" value="Unassembled WGS sequence"/>
</dbReference>
<keyword evidence="1" id="KW-1133">Transmembrane helix</keyword>
<evidence type="ECO:0000313" key="2">
    <source>
        <dbReference type="EMBL" id="CAD6495002.1"/>
    </source>
</evidence>
<sequence>MGNINPVYITALFDTKKIYQRVAKFQLALALFVHRLTVIETFIPFYILTKTKSDDQ</sequence>
<keyword evidence="1" id="KW-0812">Transmembrane</keyword>
<accession>A0A811TEW2</accession>
<gene>
    <name evidence="2" type="ORF">EMLJLAPB_01088</name>
</gene>
<reference evidence="2" key="1">
    <citation type="submission" date="2020-10" db="EMBL/GenBank/DDBJ databases">
        <authorList>
            <person name="Hahn C.J."/>
            <person name="Laso-Perez R."/>
            <person name="Vulcano F."/>
            <person name="Vaziourakis K.-M."/>
            <person name="Stokke R."/>
            <person name="Steen I.H."/>
            <person name="Teske A."/>
            <person name="Boetius A."/>
            <person name="Liebeke M."/>
            <person name="Amann R."/>
            <person name="Knittel K."/>
        </authorList>
    </citation>
    <scope>NUCLEOTIDE SEQUENCE</scope>
    <source>
        <strain evidence="2">Gfbio:e3339647-f889-4370-9287-4fb5cb688e4c:AG392D22_GoMArc1</strain>
    </source>
</reference>
<proteinExistence type="predicted"/>